<dbReference type="SMART" id="SM00418">
    <property type="entry name" value="HTH_ARSR"/>
    <property type="match status" value="1"/>
</dbReference>
<dbReference type="Pfam" id="PF12840">
    <property type="entry name" value="HTH_20"/>
    <property type="match status" value="1"/>
</dbReference>
<evidence type="ECO:0000256" key="4">
    <source>
        <dbReference type="SAM" id="MobiDB-lite"/>
    </source>
</evidence>
<dbReference type="RefSeq" id="WP_309549149.1">
    <property type="nucleotide sequence ID" value="NZ_CP133762.1"/>
</dbReference>
<dbReference type="InterPro" id="IPR051011">
    <property type="entry name" value="Metal_resp_trans_reg"/>
</dbReference>
<evidence type="ECO:0000256" key="1">
    <source>
        <dbReference type="ARBA" id="ARBA00023015"/>
    </source>
</evidence>
<gene>
    <name evidence="6" type="ORF">RGF97_20985</name>
</gene>
<feature type="compositionally biased region" description="Low complexity" evidence="4">
    <location>
        <begin position="91"/>
        <end position="100"/>
    </location>
</feature>
<accession>A0ABY9RXV7</accession>
<dbReference type="InterPro" id="IPR001845">
    <property type="entry name" value="HTH_ArsR_DNA-bd_dom"/>
</dbReference>
<keyword evidence="1" id="KW-0805">Transcription regulation</keyword>
<dbReference type="InterPro" id="IPR036390">
    <property type="entry name" value="WH_DNA-bd_sf"/>
</dbReference>
<keyword evidence="2" id="KW-0238">DNA-binding</keyword>
<evidence type="ECO:0000256" key="2">
    <source>
        <dbReference type="ARBA" id="ARBA00023125"/>
    </source>
</evidence>
<feature type="domain" description="HTH arsR-type" evidence="5">
    <location>
        <begin position="25"/>
        <end position="100"/>
    </location>
</feature>
<evidence type="ECO:0000259" key="5">
    <source>
        <dbReference type="SMART" id="SM00418"/>
    </source>
</evidence>
<dbReference type="PANTHER" id="PTHR43132:SF8">
    <property type="entry name" value="HTH-TYPE TRANSCRIPTIONAL REGULATOR KMTR"/>
    <property type="match status" value="1"/>
</dbReference>
<evidence type="ECO:0000256" key="3">
    <source>
        <dbReference type="ARBA" id="ARBA00023163"/>
    </source>
</evidence>
<name>A0ABY9RXV7_9ACTN</name>
<sequence>MVLTYPAGPGLGLPPSPEGVQDPYEALAGVLGRTRAEALRVLAEPRTTSALARALKVSNATASAHAAALRAAGLVTTARTGRSVSHERTPLGGLLAATGAEAPVTRAPEP</sequence>
<evidence type="ECO:0000313" key="6">
    <source>
        <dbReference type="EMBL" id="WMX46802.1"/>
    </source>
</evidence>
<protein>
    <submittedName>
        <fullName evidence="6">Helix-turn-helix domain-containing protein</fullName>
    </submittedName>
</protein>
<keyword evidence="3" id="KW-0804">Transcription</keyword>
<proteinExistence type="predicted"/>
<dbReference type="PANTHER" id="PTHR43132">
    <property type="entry name" value="ARSENICAL RESISTANCE OPERON REPRESSOR ARSR-RELATED"/>
    <property type="match status" value="1"/>
</dbReference>
<dbReference type="InterPro" id="IPR036388">
    <property type="entry name" value="WH-like_DNA-bd_sf"/>
</dbReference>
<organism evidence="6 7">
    <name type="scientific">Streptomyces roseicoloratus</name>
    <dbReference type="NCBI Taxonomy" id="2508722"/>
    <lineage>
        <taxon>Bacteria</taxon>
        <taxon>Bacillati</taxon>
        <taxon>Actinomycetota</taxon>
        <taxon>Actinomycetes</taxon>
        <taxon>Kitasatosporales</taxon>
        <taxon>Streptomycetaceae</taxon>
        <taxon>Streptomyces</taxon>
    </lineage>
</organism>
<evidence type="ECO:0000313" key="7">
    <source>
        <dbReference type="Proteomes" id="UP001250858"/>
    </source>
</evidence>
<dbReference type="Proteomes" id="UP001250858">
    <property type="component" value="Chromosome"/>
</dbReference>
<feature type="region of interest" description="Disordered" evidence="4">
    <location>
        <begin position="78"/>
        <end position="110"/>
    </location>
</feature>
<reference evidence="6 7" key="1">
    <citation type="submission" date="2023-09" db="EMBL/GenBank/DDBJ databases">
        <title>Complete genome of Streptomyces roseicoloratus T14.</title>
        <authorList>
            <person name="Bashizi T."/>
            <person name="Kim M.-J."/>
            <person name="Lee G."/>
            <person name="Tagele S.B."/>
            <person name="Shin J.-H."/>
        </authorList>
    </citation>
    <scope>NUCLEOTIDE SEQUENCE [LARGE SCALE GENOMIC DNA]</scope>
    <source>
        <strain evidence="6 7">T14</strain>
    </source>
</reference>
<dbReference type="EMBL" id="CP133762">
    <property type="protein sequence ID" value="WMX46802.1"/>
    <property type="molecule type" value="Genomic_DNA"/>
</dbReference>
<keyword evidence="7" id="KW-1185">Reference proteome</keyword>
<dbReference type="SUPFAM" id="SSF46785">
    <property type="entry name" value="Winged helix' DNA-binding domain"/>
    <property type="match status" value="1"/>
</dbReference>
<dbReference type="Gene3D" id="1.10.10.10">
    <property type="entry name" value="Winged helix-like DNA-binding domain superfamily/Winged helix DNA-binding domain"/>
    <property type="match status" value="1"/>
</dbReference>